<proteinExistence type="predicted"/>
<sequence length="324" mass="34542">MSLDIQTPQPVSPLAHPGPGEATLAILTALPEEFITTRLLLDEEWRAVTVPGDPGDYVLGSISSTRGRNSAGTTRHHVVLTLLTETGNDAAASSCAHLLRSFPTVTCVAMSGIAAGVPAPHAPARHVRLGDVVAGTWGVVDYDHVYDSDAGSTLRQPFPRPSTRLLRGAKVLAGGELIGDRPWEGILDRIIERGGPAFARPEPESDVLHSRSGLRIAHPALLESGHRPGRPKVHQGRIGSGDRALRSAARRDQLATRHDLRALEMEGKGMGDAAFSAGREWFVVRGISDYGDRHTSLRWRNYAAAASAAYLGALLSAVPTTPAR</sequence>
<dbReference type="PANTHER" id="PTHR46832:SF1">
    <property type="entry name" value="5'-METHYLTHIOADENOSINE_S-ADENOSYLHOMOCYSTEINE NUCLEOSIDASE"/>
    <property type="match status" value="1"/>
</dbReference>
<dbReference type="SUPFAM" id="SSF53167">
    <property type="entry name" value="Purine and uridine phosphorylases"/>
    <property type="match status" value="1"/>
</dbReference>
<name>A0ABT9PA37_9ACTN</name>
<dbReference type="Gene3D" id="3.40.50.1580">
    <property type="entry name" value="Nucleoside phosphorylase domain"/>
    <property type="match status" value="1"/>
</dbReference>
<evidence type="ECO:0000313" key="3">
    <source>
        <dbReference type="Proteomes" id="UP001235712"/>
    </source>
</evidence>
<dbReference type="PANTHER" id="PTHR46832">
    <property type="entry name" value="5'-METHYLTHIOADENOSINE/S-ADENOSYLHOMOCYSTEINE NUCLEOSIDASE"/>
    <property type="match status" value="1"/>
</dbReference>
<organism evidence="2 3">
    <name type="scientific">Kineosporia succinea</name>
    <dbReference type="NCBI Taxonomy" id="84632"/>
    <lineage>
        <taxon>Bacteria</taxon>
        <taxon>Bacillati</taxon>
        <taxon>Actinomycetota</taxon>
        <taxon>Actinomycetes</taxon>
        <taxon>Kineosporiales</taxon>
        <taxon>Kineosporiaceae</taxon>
        <taxon>Kineosporia</taxon>
    </lineage>
</organism>
<evidence type="ECO:0000313" key="2">
    <source>
        <dbReference type="EMBL" id="MDP9829554.1"/>
    </source>
</evidence>
<feature type="domain" description="Nucleoside phosphorylase" evidence="1">
    <location>
        <begin position="83"/>
        <end position="296"/>
    </location>
</feature>
<keyword evidence="3" id="KW-1185">Reference proteome</keyword>
<protein>
    <submittedName>
        <fullName evidence="2">Nucleoside phosphorylase</fullName>
    </submittedName>
</protein>
<accession>A0ABT9PA37</accession>
<dbReference type="Proteomes" id="UP001235712">
    <property type="component" value="Unassembled WGS sequence"/>
</dbReference>
<comment type="caution">
    <text evidence="2">The sequence shown here is derived from an EMBL/GenBank/DDBJ whole genome shotgun (WGS) entry which is preliminary data.</text>
</comment>
<dbReference type="InterPro" id="IPR035994">
    <property type="entry name" value="Nucleoside_phosphorylase_sf"/>
</dbReference>
<dbReference type="EMBL" id="JAUSQZ010000001">
    <property type="protein sequence ID" value="MDP9829554.1"/>
    <property type="molecule type" value="Genomic_DNA"/>
</dbReference>
<gene>
    <name evidence="2" type="ORF">J2S57_005303</name>
</gene>
<reference evidence="2 3" key="1">
    <citation type="submission" date="2023-07" db="EMBL/GenBank/DDBJ databases">
        <title>Sequencing the genomes of 1000 actinobacteria strains.</title>
        <authorList>
            <person name="Klenk H.-P."/>
        </authorList>
    </citation>
    <scope>NUCLEOTIDE SEQUENCE [LARGE SCALE GENOMIC DNA]</scope>
    <source>
        <strain evidence="2 3">DSM 44388</strain>
    </source>
</reference>
<dbReference type="Pfam" id="PF01048">
    <property type="entry name" value="PNP_UDP_1"/>
    <property type="match status" value="1"/>
</dbReference>
<dbReference type="InterPro" id="IPR000845">
    <property type="entry name" value="Nucleoside_phosphorylase_d"/>
</dbReference>
<evidence type="ECO:0000259" key="1">
    <source>
        <dbReference type="Pfam" id="PF01048"/>
    </source>
</evidence>
<dbReference type="RefSeq" id="WP_307247838.1">
    <property type="nucleotide sequence ID" value="NZ_JAUSQZ010000001.1"/>
</dbReference>